<evidence type="ECO:0008006" key="3">
    <source>
        <dbReference type="Google" id="ProtNLM"/>
    </source>
</evidence>
<dbReference type="AlphaFoldDB" id="A0A1E3QA27"/>
<reference evidence="1 2" key="1">
    <citation type="journal article" date="2016" name="Proc. Natl. Acad. Sci. U.S.A.">
        <title>Comparative genomics of biotechnologically important yeasts.</title>
        <authorList>
            <person name="Riley R."/>
            <person name="Haridas S."/>
            <person name="Wolfe K.H."/>
            <person name="Lopes M.R."/>
            <person name="Hittinger C.T."/>
            <person name="Goeker M."/>
            <person name="Salamov A.A."/>
            <person name="Wisecaver J.H."/>
            <person name="Long T.M."/>
            <person name="Calvey C.H."/>
            <person name="Aerts A.L."/>
            <person name="Barry K.W."/>
            <person name="Choi C."/>
            <person name="Clum A."/>
            <person name="Coughlan A.Y."/>
            <person name="Deshpande S."/>
            <person name="Douglass A.P."/>
            <person name="Hanson S.J."/>
            <person name="Klenk H.-P."/>
            <person name="LaButti K.M."/>
            <person name="Lapidus A."/>
            <person name="Lindquist E.A."/>
            <person name="Lipzen A.M."/>
            <person name="Meier-Kolthoff J.P."/>
            <person name="Ohm R.A."/>
            <person name="Otillar R.P."/>
            <person name="Pangilinan J.L."/>
            <person name="Peng Y."/>
            <person name="Rokas A."/>
            <person name="Rosa C.A."/>
            <person name="Scheuner C."/>
            <person name="Sibirny A.A."/>
            <person name="Slot J.C."/>
            <person name="Stielow J.B."/>
            <person name="Sun H."/>
            <person name="Kurtzman C.P."/>
            <person name="Blackwell M."/>
            <person name="Grigoriev I.V."/>
            <person name="Jeffries T.W."/>
        </authorList>
    </citation>
    <scope>NUCLEOTIDE SEQUENCE [LARGE SCALE GENOMIC DNA]</scope>
    <source>
        <strain evidence="1 2">NRRL Y-11557</strain>
    </source>
</reference>
<evidence type="ECO:0000313" key="2">
    <source>
        <dbReference type="Proteomes" id="UP000094385"/>
    </source>
</evidence>
<keyword evidence="2" id="KW-1185">Reference proteome</keyword>
<gene>
    <name evidence="1" type="ORF">LIPSTDRAFT_276929</name>
</gene>
<evidence type="ECO:0000313" key="1">
    <source>
        <dbReference type="EMBL" id="ODQ73992.1"/>
    </source>
</evidence>
<dbReference type="STRING" id="675824.A0A1E3QA27"/>
<accession>A0A1E3QA27</accession>
<dbReference type="Pfam" id="PF14223">
    <property type="entry name" value="Retrotran_gag_2"/>
    <property type="match status" value="1"/>
</dbReference>
<dbReference type="EMBL" id="KV454293">
    <property type="protein sequence ID" value="ODQ73992.1"/>
    <property type="molecule type" value="Genomic_DNA"/>
</dbReference>
<dbReference type="OrthoDB" id="10320717at2759"/>
<sequence>MVKFDGKNYRQWAMYMEALFMHKGTWDVVSGTGMYNPHDFEDATIIVKKNNLALLDLIVTLGNQEPGLLATKDAQHIWKSMENRYQQTLTRLLALVNTLFTWKCQSDQNVDKWVQESCDVLKEFLNLQVNAEDFWKVVMINNLPPEFGGAITSLGSIENIAIREIGARISERLWGIKNA</sequence>
<name>A0A1E3QA27_LIPST</name>
<proteinExistence type="predicted"/>
<dbReference type="Proteomes" id="UP000094385">
    <property type="component" value="Unassembled WGS sequence"/>
</dbReference>
<protein>
    <recommendedName>
        <fullName evidence="3">DUF4219 domain-containing protein</fullName>
    </recommendedName>
</protein>
<organism evidence="1 2">
    <name type="scientific">Lipomyces starkeyi NRRL Y-11557</name>
    <dbReference type="NCBI Taxonomy" id="675824"/>
    <lineage>
        <taxon>Eukaryota</taxon>
        <taxon>Fungi</taxon>
        <taxon>Dikarya</taxon>
        <taxon>Ascomycota</taxon>
        <taxon>Saccharomycotina</taxon>
        <taxon>Lipomycetes</taxon>
        <taxon>Lipomycetales</taxon>
        <taxon>Lipomycetaceae</taxon>
        <taxon>Lipomyces</taxon>
    </lineage>
</organism>